<keyword evidence="12" id="KW-0865">Zymogen</keyword>
<evidence type="ECO:0000256" key="2">
    <source>
        <dbReference type="ARBA" id="ARBA00022516"/>
    </source>
</evidence>
<keyword evidence="3 12" id="KW-0812">Transmembrane</keyword>
<dbReference type="PANTHER" id="PTHR10067:SF6">
    <property type="entry name" value="PHOSPHATIDYLSERINE DECARBOXYLASE PROENZYME, MITOCHONDRIAL"/>
    <property type="match status" value="1"/>
</dbReference>
<comment type="pathway">
    <text evidence="1">Lipid metabolism.</text>
</comment>
<dbReference type="EC" id="4.1.1.65" evidence="12"/>
<evidence type="ECO:0000256" key="7">
    <source>
        <dbReference type="ARBA" id="ARBA00023136"/>
    </source>
</evidence>
<evidence type="ECO:0000256" key="9">
    <source>
        <dbReference type="ARBA" id="ARBA00023239"/>
    </source>
</evidence>
<dbReference type="InterPro" id="IPR033177">
    <property type="entry name" value="PSD-B"/>
</dbReference>
<feature type="modified residue" description="Pyruvic acid (Ser); by autocatalysis" evidence="12">
    <location>
        <position position="505"/>
    </location>
</feature>
<keyword evidence="11 12" id="KW-0670">Pyruvate</keyword>
<evidence type="ECO:0000256" key="11">
    <source>
        <dbReference type="ARBA" id="ARBA00023317"/>
    </source>
</evidence>
<keyword evidence="12" id="KW-0999">Mitochondrion inner membrane</keyword>
<name>A0A1V2L708_CYBFA</name>
<comment type="subcellular location">
    <molecule>Phosphatidylserine decarboxylase 1 alpha chain</molecule>
    <subcellularLocation>
        <location evidence="12">Mitochondrion inner membrane</location>
        <topology evidence="12">Peripheral membrane protein</topology>
        <orientation evidence="12">Intermembrane side</orientation>
    </subcellularLocation>
    <text evidence="12">Anchored to the mitochondrial inner membrane through its interaction with the integral membrane beta chain.</text>
</comment>
<dbReference type="Pfam" id="PF02666">
    <property type="entry name" value="PS_Dcarbxylase"/>
    <property type="match status" value="2"/>
</dbReference>
<feature type="site" description="Cleavage (non-hydrolytic); by autocatalysis" evidence="12">
    <location>
        <begin position="504"/>
        <end position="505"/>
    </location>
</feature>
<comment type="catalytic activity">
    <reaction evidence="12">
        <text>a 1,2-diacyl-sn-glycero-3-phospho-L-serine + H(+) = a 1,2-diacyl-sn-glycero-3-phosphoethanolamine + CO2</text>
        <dbReference type="Rhea" id="RHEA:20828"/>
        <dbReference type="ChEBI" id="CHEBI:15378"/>
        <dbReference type="ChEBI" id="CHEBI:16526"/>
        <dbReference type="ChEBI" id="CHEBI:57262"/>
        <dbReference type="ChEBI" id="CHEBI:64612"/>
        <dbReference type="EC" id="4.1.1.65"/>
    </reaction>
</comment>
<dbReference type="NCBIfam" id="TIGR00163">
    <property type="entry name" value="PS_decarb"/>
    <property type="match status" value="1"/>
</dbReference>
<feature type="active site" description="Charge relay system; for autoendoproteolytic cleavage activity" evidence="12">
    <location>
        <position position="237"/>
    </location>
</feature>
<keyword evidence="12" id="KW-0496">Mitochondrion</keyword>
<evidence type="ECO:0000313" key="14">
    <source>
        <dbReference type="EMBL" id="ONH67653.1"/>
    </source>
</evidence>
<evidence type="ECO:0000256" key="13">
    <source>
        <dbReference type="SAM" id="Phobius"/>
    </source>
</evidence>
<feature type="active site" description="Charge relay system; for autoendoproteolytic cleavage activity" evidence="12">
    <location>
        <position position="505"/>
    </location>
</feature>
<keyword evidence="9 12" id="KW-0456">Lyase</keyword>
<keyword evidence="15" id="KW-1185">Reference proteome</keyword>
<organism evidence="14 15">
    <name type="scientific">Cyberlindnera fabianii</name>
    <name type="common">Yeast</name>
    <name type="synonym">Hansenula fabianii</name>
    <dbReference type="NCBI Taxonomy" id="36022"/>
    <lineage>
        <taxon>Eukaryota</taxon>
        <taxon>Fungi</taxon>
        <taxon>Dikarya</taxon>
        <taxon>Ascomycota</taxon>
        <taxon>Saccharomycotina</taxon>
        <taxon>Saccharomycetes</taxon>
        <taxon>Phaffomycetales</taxon>
        <taxon>Phaffomycetaceae</taxon>
        <taxon>Cyberlindnera</taxon>
    </lineage>
</organism>
<proteinExistence type="inferred from homology"/>
<evidence type="ECO:0000256" key="10">
    <source>
        <dbReference type="ARBA" id="ARBA00023264"/>
    </source>
</evidence>
<feature type="transmembrane region" description="Helical" evidence="13">
    <location>
        <begin position="106"/>
        <end position="125"/>
    </location>
</feature>
<dbReference type="GO" id="GO:0006646">
    <property type="term" value="P:phosphatidylethanolamine biosynthetic process"/>
    <property type="evidence" value="ECO:0007669"/>
    <property type="project" value="UniProtKB-UniRule"/>
</dbReference>
<dbReference type="OMA" id="HSPASWV"/>
<comment type="function">
    <text evidence="12">Catalyzes the formation of phosphatidylethanolamine (PtdEtn) from phosphatidylserine (PtdSer). Plays a central role in phospholipid metabolism and in the interorganelle trafficking of phosphatidylserine.</text>
</comment>
<comment type="similarity">
    <text evidence="12">Belongs to the phosphatidylserine decarboxylase family. PSD-B subfamily. Eukaryotic type I sub-subfamily.</text>
</comment>
<evidence type="ECO:0000256" key="1">
    <source>
        <dbReference type="ARBA" id="ARBA00005189"/>
    </source>
</evidence>
<comment type="subunit">
    <text evidence="12">Heterodimer of a large membrane-associated beta subunit and a small pyruvoyl-containing alpha subunit.</text>
</comment>
<dbReference type="GO" id="GO:0016540">
    <property type="term" value="P:protein autoprocessing"/>
    <property type="evidence" value="ECO:0007669"/>
    <property type="project" value="UniProtKB-UniRule"/>
</dbReference>
<dbReference type="AlphaFoldDB" id="A0A1V2L708"/>
<gene>
    <name evidence="12" type="primary">PSD1</name>
    <name evidence="14" type="ORF">BON22_2621</name>
</gene>
<evidence type="ECO:0000313" key="15">
    <source>
        <dbReference type="Proteomes" id="UP000189513"/>
    </source>
</evidence>
<reference evidence="15" key="1">
    <citation type="journal article" date="2017" name="Genome Announc.">
        <title>Genome sequences of Cyberlindnera fabianii 65, Pichia kudriavzevii 129, and Saccharomyces cerevisiae 131 isolated from fermented masau fruits in Zimbabwe.</title>
        <authorList>
            <person name="van Rijswijck I.M.H."/>
            <person name="Derks M.F.L."/>
            <person name="Abee T."/>
            <person name="de Ridder D."/>
            <person name="Smid E.J."/>
        </authorList>
    </citation>
    <scope>NUCLEOTIDE SEQUENCE [LARGE SCALE GENOMIC DNA]</scope>
    <source>
        <strain evidence="15">65</strain>
    </source>
</reference>
<keyword evidence="4 12" id="KW-0210">Decarboxylase</keyword>
<comment type="cofactor">
    <cofactor evidence="12">
        <name>pyruvate</name>
        <dbReference type="ChEBI" id="CHEBI:15361"/>
    </cofactor>
    <text evidence="12">Binds 1 pyruvoyl group covalently per subunit.</text>
</comment>
<accession>A0A1V2L708</accession>
<feature type="active site" description="Schiff-base intermediate with substrate; via pyruvic acid; for decarboxylase activity" evidence="12">
    <location>
        <position position="505"/>
    </location>
</feature>
<dbReference type="HAMAP" id="MF_03208">
    <property type="entry name" value="PS_decarb_PSD_B_type1_euk"/>
    <property type="match status" value="1"/>
</dbReference>
<feature type="active site" description="Charge relay system; for autoendoproteolytic cleavage activity" evidence="12">
    <location>
        <position position="379"/>
    </location>
</feature>
<evidence type="ECO:0000256" key="4">
    <source>
        <dbReference type="ARBA" id="ARBA00022793"/>
    </source>
</evidence>
<dbReference type="VEuPathDB" id="FungiDB:BON22_2621"/>
<evidence type="ECO:0000256" key="5">
    <source>
        <dbReference type="ARBA" id="ARBA00022989"/>
    </source>
</evidence>
<dbReference type="GO" id="GO:0004609">
    <property type="term" value="F:phosphatidylserine decarboxylase activity"/>
    <property type="evidence" value="ECO:0007669"/>
    <property type="project" value="UniProtKB-UniRule"/>
</dbReference>
<keyword evidence="5 12" id="KW-1133">Transmembrane helix</keyword>
<comment type="pathway">
    <text evidence="12">Phospholipid metabolism; phosphatidylethanolamine biosynthesis; phosphatidylethanolamine from CDP-diacylglycerol: step 2/2.</text>
</comment>
<keyword evidence="2 12" id="KW-0444">Lipid biosynthesis</keyword>
<keyword evidence="8 12" id="KW-0594">Phospholipid biosynthesis</keyword>
<dbReference type="InterPro" id="IPR003817">
    <property type="entry name" value="PS_Dcarbxylase"/>
</dbReference>
<dbReference type="PANTHER" id="PTHR10067">
    <property type="entry name" value="PHOSPHATIDYLSERINE DECARBOXYLASE"/>
    <property type="match status" value="1"/>
</dbReference>
<evidence type="ECO:0000256" key="6">
    <source>
        <dbReference type="ARBA" id="ARBA00023098"/>
    </source>
</evidence>
<dbReference type="InterPro" id="IPR033661">
    <property type="entry name" value="PSD_type1_euk"/>
</dbReference>
<dbReference type="GO" id="GO:0005743">
    <property type="term" value="C:mitochondrial inner membrane"/>
    <property type="evidence" value="ECO:0007669"/>
    <property type="project" value="UniProtKB-SubCell"/>
</dbReference>
<evidence type="ECO:0000256" key="8">
    <source>
        <dbReference type="ARBA" id="ARBA00023209"/>
    </source>
</evidence>
<feature type="chain" id="PRO_5023535728" description="Phosphatidylserine decarboxylase 1 alpha chain" evidence="12">
    <location>
        <begin position="505"/>
        <end position="539"/>
    </location>
</feature>
<comment type="subcellular location">
    <molecule>Phosphatidylserine decarboxylase 1 beta chain</molecule>
    <subcellularLocation>
        <location evidence="12">Mitochondrion inner membrane</location>
        <topology evidence="12">Single-pass membrane protein</topology>
        <orientation evidence="12">Intermembrane side</orientation>
    </subcellularLocation>
</comment>
<dbReference type="STRING" id="36022.A0A1V2L708"/>
<keyword evidence="6 12" id="KW-0443">Lipid metabolism</keyword>
<protein>
    <recommendedName>
        <fullName evidence="12">Phosphatidylserine decarboxylase proenzyme 1, mitochondrial</fullName>
        <ecNumber evidence="12">4.1.1.65</ecNumber>
    </recommendedName>
    <component>
        <recommendedName>
            <fullName evidence="12">Phosphatidylserine decarboxylase 1 beta chain</fullName>
        </recommendedName>
    </component>
    <component>
        <recommendedName>
            <fullName evidence="12">Phosphatidylserine decarboxylase 1 alpha chain</fullName>
        </recommendedName>
    </component>
</protein>
<dbReference type="Proteomes" id="UP000189513">
    <property type="component" value="Unassembled WGS sequence"/>
</dbReference>
<feature type="topological domain" description="Mitochondrial intermembrane" evidence="12">
    <location>
        <begin position="126"/>
        <end position="539"/>
    </location>
</feature>
<dbReference type="UniPathway" id="UPA00558">
    <property type="reaction ID" value="UER00616"/>
</dbReference>
<dbReference type="EMBL" id="MPUK01000004">
    <property type="protein sequence ID" value="ONH67653.1"/>
    <property type="molecule type" value="Genomic_DNA"/>
</dbReference>
<feature type="chain" id="PRO_5023535727" description="Phosphatidylserine decarboxylase 1 beta chain" evidence="12">
    <location>
        <begin position="1"/>
        <end position="504"/>
    </location>
</feature>
<comment type="caution">
    <text evidence="14">The sequence shown here is derived from an EMBL/GenBank/DDBJ whole genome shotgun (WGS) entry which is preliminary data.</text>
</comment>
<evidence type="ECO:0000256" key="12">
    <source>
        <dbReference type="HAMAP-Rule" id="MF_03208"/>
    </source>
</evidence>
<keyword evidence="10 12" id="KW-1208">Phospholipid metabolism</keyword>
<evidence type="ECO:0000256" key="3">
    <source>
        <dbReference type="ARBA" id="ARBA00022692"/>
    </source>
</evidence>
<keyword evidence="7 12" id="KW-0472">Membrane</keyword>
<comment type="PTM">
    <text evidence="12">Is synthesized initially as an inactive proenzyme. Formation of the active enzyme involves a self-maturation process in which the active site pyruvoyl group is generated from an internal serine residue via an autocatalytic post-translational modification. Two non-identical subunits are generated from the proenzyme in this reaction, and the pyruvate is formed at the N-terminus of the alpha chain, which is derived from the carboxyl end of the proenzyme. The autoendoproteolytic cleavage occurs by a canonical serine protease mechanism, in which the side chain hydroxyl group of the serine supplies its oxygen atom to form the C-terminus of the beta chain, while the remainder of the serine residue undergoes an oxidative deamination to produce ammonia and the pyruvoyl prosthetic group on the alpha chain. During this reaction, the Ser that is part of the protease active site of the proenzyme becomes the pyruvoyl prosthetic group, which constitutes an essential element of the active site of the mature decarboxylase.</text>
</comment>
<feature type="topological domain" description="Mitochondrial matrix" evidence="12">
    <location>
        <begin position="1"/>
        <end position="106"/>
    </location>
</feature>
<sequence length="539" mass="60753">MLSHVKHVVGATNAATAHATETLARKATAAPLKKGSRFITSYPFPKIPRSKRNALYYNTFYYGDKLKKGIKHRLPPIRGFSNTYERLNGSSTNEIKTKHNNQLIKYFIILSIGVIFYGVSSRYYYQARGKSLDDDDDEDENGEKRVKPTHSWSFFCYSTLPLNAISRLWGRVNSMDLPEWMREPGYKFYAYCFGANLDEMKVKDLKSYKNLSEFFYRELEDGARPVDNESDLVCPSDGLVLHYGVIDDGKIEQVKGLTYTLDAFLGDATNHKLAAPSHNVAFDHENPDDVQKRHEEFAQINGISYTLDDIIGGEGKNVTHLKKIIYKEEGDRSHTKAGTEKVVQVANDLAASKVMGSAHEKELFFAVIYLAPGDYHRYHSPTNWVVTLRRHFIGELYSVAPYFQKTLQNLFVLNERVSLLGYWKHGFFSMTPVGATNVGSIKVNFDKDLATNTKYESPHYKETGGQPVKVKKNTCYEATYEGASKILGGYPVTKGQEVGGFMLGSTVVLVFEAPKDFKFDIKQGQKVKMGQPLGSVASE</sequence>